<dbReference type="Gene3D" id="1.10.10.10">
    <property type="entry name" value="Winged helix-like DNA-binding domain superfamily/Winged helix DNA-binding domain"/>
    <property type="match status" value="1"/>
</dbReference>
<feature type="region of interest" description="Disordered" evidence="1">
    <location>
        <begin position="191"/>
        <end position="253"/>
    </location>
</feature>
<proteinExistence type="predicted"/>
<dbReference type="Pfam" id="PF12840">
    <property type="entry name" value="HTH_20"/>
    <property type="match status" value="1"/>
</dbReference>
<organism evidence="2 3">
    <name type="scientific">Streptomyces europaeiscabiei</name>
    <dbReference type="NCBI Taxonomy" id="146819"/>
    <lineage>
        <taxon>Bacteria</taxon>
        <taxon>Bacillati</taxon>
        <taxon>Actinomycetota</taxon>
        <taxon>Actinomycetes</taxon>
        <taxon>Kitasatosporales</taxon>
        <taxon>Streptomycetaceae</taxon>
        <taxon>Streptomyces</taxon>
    </lineage>
</organism>
<name>A0AAJ2UKQ8_9ACTN</name>
<protein>
    <submittedName>
        <fullName evidence="2">Helix-turn-helix domain-containing protein</fullName>
    </submittedName>
</protein>
<feature type="compositionally biased region" description="Basic and acidic residues" evidence="1">
    <location>
        <begin position="202"/>
        <end position="240"/>
    </location>
</feature>
<evidence type="ECO:0000256" key="1">
    <source>
        <dbReference type="SAM" id="MobiDB-lite"/>
    </source>
</evidence>
<evidence type="ECO:0000313" key="3">
    <source>
        <dbReference type="Proteomes" id="UP001273589"/>
    </source>
</evidence>
<evidence type="ECO:0000313" key="2">
    <source>
        <dbReference type="EMBL" id="MDX3130528.1"/>
    </source>
</evidence>
<sequence>MLDVTVIEDPEAAAVSLDPIRARLLAELAAGPASAAMLAGKVGLPRQKVNYHIKALERHGLVELAGERRKGNVTERLMRATAASYVISPLALAAVQPDPDRFRDQFSARWLLALGARLVRDVGLLITGAAKARKRLATYALDGEVTFASAADRAAFVQELTAGVGALIRKYDAPGAEAGRGHRIVVAVHPTVKPHAAGVPDPSDRAEPSGLPDRYDRSEPSGLPDKSHGPEPFHRPEPSGRSELPAPTNQTDQ</sequence>
<gene>
    <name evidence="2" type="ORF">PV367_12135</name>
</gene>
<dbReference type="InterPro" id="IPR036388">
    <property type="entry name" value="WH-like_DNA-bd_sf"/>
</dbReference>
<dbReference type="SUPFAM" id="SSF46785">
    <property type="entry name" value="Winged helix' DNA-binding domain"/>
    <property type="match status" value="1"/>
</dbReference>
<dbReference type="InterPro" id="IPR011991">
    <property type="entry name" value="ArsR-like_HTH"/>
</dbReference>
<accession>A0AAJ2UKQ8</accession>
<dbReference type="EMBL" id="JARAWN010000054">
    <property type="protein sequence ID" value="MDX3130528.1"/>
    <property type="molecule type" value="Genomic_DNA"/>
</dbReference>
<dbReference type="CDD" id="cd00090">
    <property type="entry name" value="HTH_ARSR"/>
    <property type="match status" value="1"/>
</dbReference>
<comment type="caution">
    <text evidence="2">The sequence shown here is derived from an EMBL/GenBank/DDBJ whole genome shotgun (WGS) entry which is preliminary data.</text>
</comment>
<dbReference type="InterPro" id="IPR036390">
    <property type="entry name" value="WH_DNA-bd_sf"/>
</dbReference>
<reference evidence="2" key="1">
    <citation type="journal article" date="2023" name="Microb. Genom.">
        <title>Mesoterricola silvestris gen. nov., sp. nov., Mesoterricola sediminis sp. nov., Geothrix oryzae sp. nov., Geothrix edaphica sp. nov., Geothrix rubra sp. nov., and Geothrix limicola sp. nov., six novel members of Acidobacteriota isolated from soils.</title>
        <authorList>
            <person name="Weisberg A.J."/>
            <person name="Pearce E."/>
            <person name="Kramer C.G."/>
            <person name="Chang J.H."/>
            <person name="Clarke C.R."/>
        </authorList>
    </citation>
    <scope>NUCLEOTIDE SEQUENCE</scope>
    <source>
        <strain evidence="2">ND06-05F</strain>
    </source>
</reference>
<dbReference type="RefSeq" id="WP_319691232.1">
    <property type="nucleotide sequence ID" value="NZ_JARAWN010000054.1"/>
</dbReference>
<dbReference type="AlphaFoldDB" id="A0AAJ2UKQ8"/>
<dbReference type="Proteomes" id="UP001273589">
    <property type="component" value="Unassembled WGS sequence"/>
</dbReference>